<dbReference type="PROSITE" id="PS00778">
    <property type="entry name" value="HIS_ACID_PHOSPHAT_2"/>
    <property type="match status" value="1"/>
</dbReference>
<evidence type="ECO:0000259" key="11">
    <source>
        <dbReference type="Pfam" id="PF03015"/>
    </source>
</evidence>
<comment type="caution">
    <text evidence="13">The sequence shown here is derived from an EMBL/GenBank/DDBJ whole genome shotgun (WGS) entry which is preliminary data.</text>
</comment>
<evidence type="ECO:0000256" key="1">
    <source>
        <dbReference type="ARBA" id="ARBA00004141"/>
    </source>
</evidence>
<proteinExistence type="inferred from homology"/>
<evidence type="ECO:0000256" key="6">
    <source>
        <dbReference type="ARBA" id="ARBA00022989"/>
    </source>
</evidence>
<feature type="domain" description="Thioester reductase (TE)" evidence="12">
    <location>
        <begin position="18"/>
        <end position="279"/>
    </location>
</feature>
<dbReference type="GO" id="GO:0080019">
    <property type="term" value="F:alcohol-forming very long-chain fatty acyl-CoA reductase activity"/>
    <property type="evidence" value="ECO:0007669"/>
    <property type="project" value="InterPro"/>
</dbReference>
<dbReference type="GO" id="GO:0102965">
    <property type="term" value="F:alcohol-forming long-chain fatty acyl-CoA reductase activity"/>
    <property type="evidence" value="ECO:0007669"/>
    <property type="project" value="UniProtKB-EC"/>
</dbReference>
<dbReference type="Proteomes" id="UP000789524">
    <property type="component" value="Unassembled WGS sequence"/>
</dbReference>
<dbReference type="InterPro" id="IPR033379">
    <property type="entry name" value="Acid_Pase_AS"/>
</dbReference>
<evidence type="ECO:0000256" key="4">
    <source>
        <dbReference type="ARBA" id="ARBA00022692"/>
    </source>
</evidence>
<keyword evidence="6" id="KW-1133">Transmembrane helix</keyword>
<dbReference type="Gene3D" id="3.40.50.720">
    <property type="entry name" value="NAD(P)-binding Rossmann-like Domain"/>
    <property type="match status" value="1"/>
</dbReference>
<keyword evidence="3 10" id="KW-0444">Lipid biosynthesis</keyword>
<dbReference type="GO" id="GO:0005777">
    <property type="term" value="C:peroxisome"/>
    <property type="evidence" value="ECO:0007669"/>
    <property type="project" value="TreeGrafter"/>
</dbReference>
<dbReference type="EMBL" id="CAKASE010000075">
    <property type="protein sequence ID" value="CAG9576977.1"/>
    <property type="molecule type" value="Genomic_DNA"/>
</dbReference>
<dbReference type="GO" id="GO:0016791">
    <property type="term" value="F:phosphatase activity"/>
    <property type="evidence" value="ECO:0007669"/>
    <property type="project" value="UniProtKB-ARBA"/>
</dbReference>
<comment type="function">
    <text evidence="10">Catalyzes the reduction of fatty acyl-CoA to fatty alcohols.</text>
</comment>
<dbReference type="InterPro" id="IPR026055">
    <property type="entry name" value="FAR"/>
</dbReference>
<keyword evidence="4" id="KW-0812">Transmembrane</keyword>
<evidence type="ECO:0000259" key="12">
    <source>
        <dbReference type="Pfam" id="PF07993"/>
    </source>
</evidence>
<keyword evidence="8" id="KW-0472">Membrane</keyword>
<dbReference type="CDD" id="cd09071">
    <property type="entry name" value="FAR_C"/>
    <property type="match status" value="1"/>
</dbReference>
<organism evidence="13 14">
    <name type="scientific">Danaus chrysippus</name>
    <name type="common">African queen</name>
    <dbReference type="NCBI Taxonomy" id="151541"/>
    <lineage>
        <taxon>Eukaryota</taxon>
        <taxon>Metazoa</taxon>
        <taxon>Ecdysozoa</taxon>
        <taxon>Arthropoda</taxon>
        <taxon>Hexapoda</taxon>
        <taxon>Insecta</taxon>
        <taxon>Pterygota</taxon>
        <taxon>Neoptera</taxon>
        <taxon>Endopterygota</taxon>
        <taxon>Lepidoptera</taxon>
        <taxon>Glossata</taxon>
        <taxon>Ditrysia</taxon>
        <taxon>Papilionoidea</taxon>
        <taxon>Nymphalidae</taxon>
        <taxon>Danainae</taxon>
        <taxon>Danaini</taxon>
        <taxon>Danaina</taxon>
        <taxon>Danaus</taxon>
        <taxon>Anosia</taxon>
    </lineage>
</organism>
<dbReference type="Pfam" id="PF00328">
    <property type="entry name" value="His_Phos_2"/>
    <property type="match status" value="1"/>
</dbReference>
<keyword evidence="10" id="KW-0560">Oxidoreductase</keyword>
<dbReference type="InterPro" id="IPR036291">
    <property type="entry name" value="NAD(P)-bd_dom_sf"/>
</dbReference>
<name>A0A8J2R371_9NEOP</name>
<keyword evidence="5 10" id="KW-0521">NADP</keyword>
<dbReference type="AlphaFoldDB" id="A0A8J2R371"/>
<evidence type="ECO:0000256" key="5">
    <source>
        <dbReference type="ARBA" id="ARBA00022857"/>
    </source>
</evidence>
<comment type="catalytic activity">
    <reaction evidence="9 10">
        <text>a long-chain fatty acyl-CoA + 2 NADPH + 2 H(+) = a long-chain primary fatty alcohol + 2 NADP(+) + CoA</text>
        <dbReference type="Rhea" id="RHEA:52716"/>
        <dbReference type="ChEBI" id="CHEBI:15378"/>
        <dbReference type="ChEBI" id="CHEBI:57287"/>
        <dbReference type="ChEBI" id="CHEBI:57783"/>
        <dbReference type="ChEBI" id="CHEBI:58349"/>
        <dbReference type="ChEBI" id="CHEBI:77396"/>
        <dbReference type="ChEBI" id="CHEBI:83139"/>
        <dbReference type="EC" id="1.2.1.84"/>
    </reaction>
</comment>
<evidence type="ECO:0000256" key="8">
    <source>
        <dbReference type="ARBA" id="ARBA00023136"/>
    </source>
</evidence>
<dbReference type="GO" id="GO:0035336">
    <property type="term" value="P:long-chain fatty-acyl-CoA metabolic process"/>
    <property type="evidence" value="ECO:0007669"/>
    <property type="project" value="TreeGrafter"/>
</dbReference>
<evidence type="ECO:0000256" key="10">
    <source>
        <dbReference type="RuleBase" id="RU363097"/>
    </source>
</evidence>
<dbReference type="InterPro" id="IPR029033">
    <property type="entry name" value="His_PPase_superfam"/>
</dbReference>
<dbReference type="InterPro" id="IPR033640">
    <property type="entry name" value="FAR_C"/>
</dbReference>
<evidence type="ECO:0000256" key="3">
    <source>
        <dbReference type="ARBA" id="ARBA00022516"/>
    </source>
</evidence>
<evidence type="ECO:0000256" key="9">
    <source>
        <dbReference type="ARBA" id="ARBA00052530"/>
    </source>
</evidence>
<keyword evidence="7 10" id="KW-0443">Lipid metabolism</keyword>
<dbReference type="PANTHER" id="PTHR11011:SF118">
    <property type="entry name" value="FATTY ACYL-COA REDUCTASE"/>
    <property type="match status" value="1"/>
</dbReference>
<dbReference type="SUPFAM" id="SSF51735">
    <property type="entry name" value="NAD(P)-binding Rossmann-fold domains"/>
    <property type="match status" value="1"/>
</dbReference>
<dbReference type="CDD" id="cd05236">
    <property type="entry name" value="FAR-N_SDR_e"/>
    <property type="match status" value="1"/>
</dbReference>
<gene>
    <name evidence="13" type="ORF">DCHRY22_LOCUS12144</name>
</gene>
<evidence type="ECO:0000313" key="14">
    <source>
        <dbReference type="Proteomes" id="UP000789524"/>
    </source>
</evidence>
<sequence>MAPSIGVAEFYKHKTIFLTGGTGFMGKVLVEKLLRCCPDLNKIYLLMRPKKGQSTKERLDDYFNCRVFDNLQEKSPKCFDKLAVIAGDILQEDLGISIEDWDILQRETQIVFHCAACVRFDMPIRDAVNMNTLGTNKVLKLADGIVNLEVFVHVSTSYCRCEVHTLEERLYPAKHRPQDVMECVKWMDDELLTYLQTKLIEPQPNTYAYTKSLTEDLVSQKAGKYPIVIARPSIVTAAHKEPLPGWVDNLNGPTGVIRTMHCHPSYQADVVPVDYAVNACILLAYLTAIEKPKEVRICNVTQSGHNPITWGEALDMGRVHVQEFPFSICLWYPGGSAKSSKFQHLLALFFTHLLPAYFIDLLMFLMGKKTFMVKIQKRVSYGLNVLQYYTTKEWFFDNDYYRSLSKRISKNDNEVFYTNLQSINWSSYIRNYIKGAREFCCKEDPSTLPQARKLQKQHNVRSPSTKNLENFSDHPWPKWNISDLYLTEKGALLEEYMGEYIYNWLVMEKLFVDACPEENSVLIYANTKQRCRSSAKAFVRGAFDKCNISVVSMNSDEMDPIFNPIIRNDSEVVKVPILREMEYKLRNLNLSESYLALEDILDLENSIMCRNENQCRFCDEDNRICYNVGHIPRVIDHLSWALVIVDSFLMSYYDGHAMENVAWGRIKDDEQWKILTRIINEYLNICFNSKLLGRQVAKPLLEYILSVVIRYIPKKFTLLHGHDANLLSVLAALDVKDFLLPDQYEIIPIGGKLVFQRWYDATQDRDLFKLDYVYLTVNQVRDGSKLSTNNPPRRVQLFIKDCPVNSDGFCSWNVFVKVLNDAASFYT</sequence>
<comment type="similarity">
    <text evidence="2 10">Belongs to the fatty acyl-CoA reductase family.</text>
</comment>
<dbReference type="FunFam" id="3.40.50.720:FF:000143">
    <property type="entry name" value="Fatty acyl-CoA reductase"/>
    <property type="match status" value="1"/>
</dbReference>
<keyword evidence="14" id="KW-1185">Reference proteome</keyword>
<dbReference type="SUPFAM" id="SSF53254">
    <property type="entry name" value="Phosphoglycerate mutase-like"/>
    <property type="match status" value="1"/>
</dbReference>
<dbReference type="EC" id="1.2.1.84" evidence="10"/>
<dbReference type="Pfam" id="PF03015">
    <property type="entry name" value="Sterile"/>
    <property type="match status" value="1"/>
</dbReference>
<dbReference type="GO" id="GO:0016020">
    <property type="term" value="C:membrane"/>
    <property type="evidence" value="ECO:0007669"/>
    <property type="project" value="UniProtKB-SubCell"/>
</dbReference>
<dbReference type="OrthoDB" id="429813at2759"/>
<dbReference type="Gene3D" id="3.40.50.1240">
    <property type="entry name" value="Phosphoglycerate mutase-like"/>
    <property type="match status" value="2"/>
</dbReference>
<evidence type="ECO:0000256" key="2">
    <source>
        <dbReference type="ARBA" id="ARBA00005928"/>
    </source>
</evidence>
<dbReference type="CDD" id="cd07061">
    <property type="entry name" value="HP_HAP_like"/>
    <property type="match status" value="1"/>
</dbReference>
<evidence type="ECO:0000256" key="7">
    <source>
        <dbReference type="ARBA" id="ARBA00023098"/>
    </source>
</evidence>
<dbReference type="InterPro" id="IPR000560">
    <property type="entry name" value="His_Pase_clade-2"/>
</dbReference>
<dbReference type="PANTHER" id="PTHR11011">
    <property type="entry name" value="MALE STERILITY PROTEIN 2-RELATED"/>
    <property type="match status" value="1"/>
</dbReference>
<feature type="domain" description="Fatty acyl-CoA reductase C-terminal" evidence="11">
    <location>
        <begin position="352"/>
        <end position="443"/>
    </location>
</feature>
<reference evidence="13" key="1">
    <citation type="submission" date="2021-09" db="EMBL/GenBank/DDBJ databases">
        <authorList>
            <person name="Martin H S."/>
        </authorList>
    </citation>
    <scope>NUCLEOTIDE SEQUENCE</scope>
</reference>
<dbReference type="Pfam" id="PF07993">
    <property type="entry name" value="NAD_binding_4"/>
    <property type="match status" value="1"/>
</dbReference>
<comment type="subcellular location">
    <subcellularLocation>
        <location evidence="1">Membrane</location>
        <topology evidence="1">Multi-pass membrane protein</topology>
    </subcellularLocation>
</comment>
<dbReference type="InterPro" id="IPR013120">
    <property type="entry name" value="FAR_NAD-bd"/>
</dbReference>
<protein>
    <recommendedName>
        <fullName evidence="10">Fatty acyl-CoA reductase</fullName>
        <ecNumber evidence="10">1.2.1.84</ecNumber>
    </recommendedName>
</protein>
<accession>A0A8J2R371</accession>
<evidence type="ECO:0000313" key="13">
    <source>
        <dbReference type="EMBL" id="CAG9576977.1"/>
    </source>
</evidence>